<keyword evidence="2" id="KW-1185">Reference proteome</keyword>
<organism evidence="1 2">
    <name type="scientific">Hyalomma asiaticum</name>
    <name type="common">Tick</name>
    <dbReference type="NCBI Taxonomy" id="266040"/>
    <lineage>
        <taxon>Eukaryota</taxon>
        <taxon>Metazoa</taxon>
        <taxon>Ecdysozoa</taxon>
        <taxon>Arthropoda</taxon>
        <taxon>Chelicerata</taxon>
        <taxon>Arachnida</taxon>
        <taxon>Acari</taxon>
        <taxon>Parasitiformes</taxon>
        <taxon>Ixodida</taxon>
        <taxon>Ixodoidea</taxon>
        <taxon>Ixodidae</taxon>
        <taxon>Hyalomminae</taxon>
        <taxon>Hyalomma</taxon>
    </lineage>
</organism>
<comment type="caution">
    <text evidence="1">The sequence shown here is derived from an EMBL/GenBank/DDBJ whole genome shotgun (WGS) entry which is preliminary data.</text>
</comment>
<gene>
    <name evidence="1" type="ORF">HPB50_014611</name>
</gene>
<dbReference type="Proteomes" id="UP000821845">
    <property type="component" value="Chromosome 1"/>
</dbReference>
<protein>
    <submittedName>
        <fullName evidence="1">Uncharacterized protein</fullName>
    </submittedName>
</protein>
<proteinExistence type="predicted"/>
<evidence type="ECO:0000313" key="1">
    <source>
        <dbReference type="EMBL" id="KAH6946697.1"/>
    </source>
</evidence>
<name>A0ACB7TGN4_HYAAI</name>
<accession>A0ACB7TGN4</accession>
<dbReference type="EMBL" id="CM023481">
    <property type="protein sequence ID" value="KAH6946697.1"/>
    <property type="molecule type" value="Genomic_DNA"/>
</dbReference>
<sequence>MGHACLALGSSLRGGPLLEVTRSEEARGANEASACRAVLRALAAAATTREEEGTRTSWCPRRKCAIYPRNVIRAPLGGASSGGGDSSGVSISSCGHP</sequence>
<evidence type="ECO:0000313" key="2">
    <source>
        <dbReference type="Proteomes" id="UP000821845"/>
    </source>
</evidence>
<reference evidence="1" key="1">
    <citation type="submission" date="2020-05" db="EMBL/GenBank/DDBJ databases">
        <title>Large-scale comparative analyses of tick genomes elucidate their genetic diversity and vector capacities.</title>
        <authorList>
            <person name="Jia N."/>
            <person name="Wang J."/>
            <person name="Shi W."/>
            <person name="Du L."/>
            <person name="Sun Y."/>
            <person name="Zhan W."/>
            <person name="Jiang J."/>
            <person name="Wang Q."/>
            <person name="Zhang B."/>
            <person name="Ji P."/>
            <person name="Sakyi L.B."/>
            <person name="Cui X."/>
            <person name="Yuan T."/>
            <person name="Jiang B."/>
            <person name="Yang W."/>
            <person name="Lam T.T.-Y."/>
            <person name="Chang Q."/>
            <person name="Ding S."/>
            <person name="Wang X."/>
            <person name="Zhu J."/>
            <person name="Ruan X."/>
            <person name="Zhao L."/>
            <person name="Wei J."/>
            <person name="Que T."/>
            <person name="Du C."/>
            <person name="Cheng J."/>
            <person name="Dai P."/>
            <person name="Han X."/>
            <person name="Huang E."/>
            <person name="Gao Y."/>
            <person name="Liu J."/>
            <person name="Shao H."/>
            <person name="Ye R."/>
            <person name="Li L."/>
            <person name="Wei W."/>
            <person name="Wang X."/>
            <person name="Wang C."/>
            <person name="Yang T."/>
            <person name="Huo Q."/>
            <person name="Li W."/>
            <person name="Guo W."/>
            <person name="Chen H."/>
            <person name="Zhou L."/>
            <person name="Ni X."/>
            <person name="Tian J."/>
            <person name="Zhou Y."/>
            <person name="Sheng Y."/>
            <person name="Liu T."/>
            <person name="Pan Y."/>
            <person name="Xia L."/>
            <person name="Li J."/>
            <person name="Zhao F."/>
            <person name="Cao W."/>
        </authorList>
    </citation>
    <scope>NUCLEOTIDE SEQUENCE</scope>
    <source>
        <strain evidence="1">Hyas-2018</strain>
    </source>
</reference>